<organism evidence="1 2">
    <name type="scientific">Hibiscus sabdariffa</name>
    <name type="common">roselle</name>
    <dbReference type="NCBI Taxonomy" id="183260"/>
    <lineage>
        <taxon>Eukaryota</taxon>
        <taxon>Viridiplantae</taxon>
        <taxon>Streptophyta</taxon>
        <taxon>Embryophyta</taxon>
        <taxon>Tracheophyta</taxon>
        <taxon>Spermatophyta</taxon>
        <taxon>Magnoliopsida</taxon>
        <taxon>eudicotyledons</taxon>
        <taxon>Gunneridae</taxon>
        <taxon>Pentapetalae</taxon>
        <taxon>rosids</taxon>
        <taxon>malvids</taxon>
        <taxon>Malvales</taxon>
        <taxon>Malvaceae</taxon>
        <taxon>Malvoideae</taxon>
        <taxon>Hibiscus</taxon>
    </lineage>
</organism>
<comment type="caution">
    <text evidence="1">The sequence shown here is derived from an EMBL/GenBank/DDBJ whole genome shotgun (WGS) entry which is preliminary data.</text>
</comment>
<reference evidence="1 2" key="1">
    <citation type="journal article" date="2024" name="G3 (Bethesda)">
        <title>Genome assembly of Hibiscus sabdariffa L. provides insights into metabolisms of medicinal natural products.</title>
        <authorList>
            <person name="Kim T."/>
        </authorList>
    </citation>
    <scope>NUCLEOTIDE SEQUENCE [LARGE SCALE GENOMIC DNA]</scope>
    <source>
        <strain evidence="1">TK-2024</strain>
        <tissue evidence="1">Old leaves</tissue>
    </source>
</reference>
<evidence type="ECO:0000313" key="1">
    <source>
        <dbReference type="EMBL" id="KAK8497223.1"/>
    </source>
</evidence>
<accession>A0ABR2AT01</accession>
<name>A0ABR2AT01_9ROSI</name>
<proteinExistence type="predicted"/>
<dbReference type="Proteomes" id="UP001472677">
    <property type="component" value="Unassembled WGS sequence"/>
</dbReference>
<sequence length="77" mass="8723">MHATSEAAPIQLAQQTTIHVFSCEICGENHSYEDFSQHAENASYEYRSKINSFQENSSVRQGNFSYPQQQNTPQAPL</sequence>
<gene>
    <name evidence="1" type="ORF">V6N12_025724</name>
</gene>
<protein>
    <submittedName>
        <fullName evidence="1">Uncharacterized protein</fullName>
    </submittedName>
</protein>
<evidence type="ECO:0000313" key="2">
    <source>
        <dbReference type="Proteomes" id="UP001472677"/>
    </source>
</evidence>
<keyword evidence="2" id="KW-1185">Reference proteome</keyword>
<dbReference type="EMBL" id="JBBPBM010000326">
    <property type="protein sequence ID" value="KAK8497223.1"/>
    <property type="molecule type" value="Genomic_DNA"/>
</dbReference>